<dbReference type="Gene3D" id="3.30.420.10">
    <property type="entry name" value="Ribonuclease H-like superfamily/Ribonuclease H"/>
    <property type="match status" value="1"/>
</dbReference>
<dbReference type="GO" id="GO:0003676">
    <property type="term" value="F:nucleic acid binding"/>
    <property type="evidence" value="ECO:0007669"/>
    <property type="project" value="InterPro"/>
</dbReference>
<keyword evidence="3" id="KW-1185">Reference proteome</keyword>
<comment type="caution">
    <text evidence="2">The sequence shown here is derived from an EMBL/GenBank/DDBJ whole genome shotgun (WGS) entry which is preliminary data.</text>
</comment>
<evidence type="ECO:0000313" key="3">
    <source>
        <dbReference type="Proteomes" id="UP000499080"/>
    </source>
</evidence>
<evidence type="ECO:0000313" key="2">
    <source>
        <dbReference type="EMBL" id="GBN97769.1"/>
    </source>
</evidence>
<dbReference type="OrthoDB" id="6469289at2759"/>
<evidence type="ECO:0000259" key="1">
    <source>
        <dbReference type="Pfam" id="PF13358"/>
    </source>
</evidence>
<reference evidence="2 3" key="1">
    <citation type="journal article" date="2019" name="Sci. Rep.">
        <title>Orb-weaving spider Araneus ventricosus genome elucidates the spidroin gene catalogue.</title>
        <authorList>
            <person name="Kono N."/>
            <person name="Nakamura H."/>
            <person name="Ohtoshi R."/>
            <person name="Moran D.A.P."/>
            <person name="Shinohara A."/>
            <person name="Yoshida Y."/>
            <person name="Fujiwara M."/>
            <person name="Mori M."/>
            <person name="Tomita M."/>
            <person name="Arakawa K."/>
        </authorList>
    </citation>
    <scope>NUCLEOTIDE SEQUENCE [LARGE SCALE GENOMIC DNA]</scope>
</reference>
<dbReference type="Proteomes" id="UP000499080">
    <property type="component" value="Unassembled WGS sequence"/>
</dbReference>
<dbReference type="Pfam" id="PF13358">
    <property type="entry name" value="DDE_3"/>
    <property type="match status" value="1"/>
</dbReference>
<accession>A0A4Y2TEE0</accession>
<protein>
    <recommendedName>
        <fullName evidence="1">Tc1-like transposase DDE domain-containing protein</fullName>
    </recommendedName>
</protein>
<name>A0A4Y2TEE0_ARAVE</name>
<dbReference type="InterPro" id="IPR038717">
    <property type="entry name" value="Tc1-like_DDE_dom"/>
</dbReference>
<gene>
    <name evidence="2" type="ORF">AVEN_160926_1</name>
</gene>
<feature type="domain" description="Tc1-like transposase DDE" evidence="1">
    <location>
        <begin position="31"/>
        <end position="85"/>
    </location>
</feature>
<dbReference type="EMBL" id="BGPR01027350">
    <property type="protein sequence ID" value="GBN97769.1"/>
    <property type="molecule type" value="Genomic_DNA"/>
</dbReference>
<sequence length="98" mass="11190">MFAAGSATAVRYRDEIQYPLVRLFIAAMGTEVIFMDDNARPHRPRLVRSYLESENIPQMAWPARSLDLNPIEHVWDMLGRRIAGRSVHPLRAPTSLTT</sequence>
<dbReference type="AlphaFoldDB" id="A0A4Y2TEE0"/>
<dbReference type="InterPro" id="IPR036397">
    <property type="entry name" value="RNaseH_sf"/>
</dbReference>
<organism evidence="2 3">
    <name type="scientific">Araneus ventricosus</name>
    <name type="common">Orbweaver spider</name>
    <name type="synonym">Epeira ventricosa</name>
    <dbReference type="NCBI Taxonomy" id="182803"/>
    <lineage>
        <taxon>Eukaryota</taxon>
        <taxon>Metazoa</taxon>
        <taxon>Ecdysozoa</taxon>
        <taxon>Arthropoda</taxon>
        <taxon>Chelicerata</taxon>
        <taxon>Arachnida</taxon>
        <taxon>Araneae</taxon>
        <taxon>Araneomorphae</taxon>
        <taxon>Entelegynae</taxon>
        <taxon>Araneoidea</taxon>
        <taxon>Araneidae</taxon>
        <taxon>Araneus</taxon>
    </lineage>
</organism>
<proteinExistence type="predicted"/>